<feature type="compositionally biased region" description="Acidic residues" evidence="1">
    <location>
        <begin position="370"/>
        <end position="388"/>
    </location>
</feature>
<keyword evidence="4" id="KW-1185">Reference proteome</keyword>
<evidence type="ECO:0000256" key="1">
    <source>
        <dbReference type="SAM" id="MobiDB-lite"/>
    </source>
</evidence>
<feature type="compositionally biased region" description="Polar residues" evidence="1">
    <location>
        <begin position="76"/>
        <end position="94"/>
    </location>
</feature>
<feature type="region of interest" description="Disordered" evidence="1">
    <location>
        <begin position="1"/>
        <end position="109"/>
    </location>
</feature>
<feature type="compositionally biased region" description="Polar residues" evidence="1">
    <location>
        <begin position="29"/>
        <end position="49"/>
    </location>
</feature>
<feature type="compositionally biased region" description="Polar residues" evidence="1">
    <location>
        <begin position="407"/>
        <end position="419"/>
    </location>
</feature>
<feature type="compositionally biased region" description="Polar residues" evidence="1">
    <location>
        <begin position="290"/>
        <end position="304"/>
    </location>
</feature>
<dbReference type="EMBL" id="SGPL01000002">
    <property type="protein sequence ID" value="THH21473.1"/>
    <property type="molecule type" value="Genomic_DNA"/>
</dbReference>
<organism evidence="3 4">
    <name type="scientific">Bondarzewia mesenterica</name>
    <dbReference type="NCBI Taxonomy" id="1095465"/>
    <lineage>
        <taxon>Eukaryota</taxon>
        <taxon>Fungi</taxon>
        <taxon>Dikarya</taxon>
        <taxon>Basidiomycota</taxon>
        <taxon>Agaricomycotina</taxon>
        <taxon>Agaricomycetes</taxon>
        <taxon>Russulales</taxon>
        <taxon>Bondarzewiaceae</taxon>
        <taxon>Bondarzewia</taxon>
    </lineage>
</organism>
<dbReference type="PANTHER" id="PTHR43433">
    <property type="entry name" value="HYDROLASE, ALPHA/BETA FOLD FAMILY PROTEIN"/>
    <property type="match status" value="1"/>
</dbReference>
<dbReference type="InterPro" id="IPR050471">
    <property type="entry name" value="AB_hydrolase"/>
</dbReference>
<dbReference type="InterPro" id="IPR029058">
    <property type="entry name" value="AB_hydrolase_fold"/>
</dbReference>
<accession>A0A4V3XGI2</accession>
<feature type="domain" description="AB hydrolase-1" evidence="2">
    <location>
        <begin position="522"/>
        <end position="646"/>
    </location>
</feature>
<protein>
    <recommendedName>
        <fullName evidence="2">AB hydrolase-1 domain-containing protein</fullName>
    </recommendedName>
</protein>
<feature type="region of interest" description="Disordered" evidence="1">
    <location>
        <begin position="675"/>
        <end position="714"/>
    </location>
</feature>
<feature type="compositionally biased region" description="Basic and acidic residues" evidence="1">
    <location>
        <begin position="733"/>
        <end position="744"/>
    </location>
</feature>
<dbReference type="AlphaFoldDB" id="A0A4V3XGI2"/>
<dbReference type="InterPro" id="IPR000073">
    <property type="entry name" value="AB_hydrolase_1"/>
</dbReference>
<reference evidence="3 4" key="1">
    <citation type="submission" date="2019-02" db="EMBL/GenBank/DDBJ databases">
        <title>Genome sequencing of the rare red list fungi Bondarzewia mesenterica.</title>
        <authorList>
            <person name="Buettner E."/>
            <person name="Kellner H."/>
        </authorList>
    </citation>
    <scope>NUCLEOTIDE SEQUENCE [LARGE SCALE GENOMIC DNA]</scope>
    <source>
        <strain evidence="3 4">DSM 108281</strain>
    </source>
</reference>
<evidence type="ECO:0000313" key="3">
    <source>
        <dbReference type="EMBL" id="THH21473.1"/>
    </source>
</evidence>
<feature type="compositionally biased region" description="Polar residues" evidence="1">
    <location>
        <begin position="1"/>
        <end position="20"/>
    </location>
</feature>
<feature type="region of interest" description="Disordered" evidence="1">
    <location>
        <begin position="235"/>
        <end position="391"/>
    </location>
</feature>
<dbReference type="SUPFAM" id="SSF53474">
    <property type="entry name" value="alpha/beta-Hydrolases"/>
    <property type="match status" value="1"/>
</dbReference>
<feature type="compositionally biased region" description="Polar residues" evidence="1">
    <location>
        <begin position="694"/>
        <end position="714"/>
    </location>
</feature>
<feature type="compositionally biased region" description="Pro residues" evidence="1">
    <location>
        <begin position="238"/>
        <end position="248"/>
    </location>
</feature>
<feature type="compositionally biased region" description="Polar residues" evidence="1">
    <location>
        <begin position="350"/>
        <end position="364"/>
    </location>
</feature>
<proteinExistence type="predicted"/>
<feature type="compositionally biased region" description="Low complexity" evidence="1">
    <location>
        <begin position="305"/>
        <end position="314"/>
    </location>
</feature>
<feature type="region of interest" description="Disordered" evidence="1">
    <location>
        <begin position="407"/>
        <end position="426"/>
    </location>
</feature>
<feature type="region of interest" description="Disordered" evidence="1">
    <location>
        <begin position="733"/>
        <end position="829"/>
    </location>
</feature>
<gene>
    <name evidence="3" type="ORF">EW146_g73</name>
</gene>
<dbReference type="Pfam" id="PF00561">
    <property type="entry name" value="Abhydrolase_1"/>
    <property type="match status" value="1"/>
</dbReference>
<dbReference type="PANTHER" id="PTHR43433:SF10">
    <property type="entry name" value="AB HYDROLASE-1 DOMAIN-CONTAINING PROTEIN"/>
    <property type="match status" value="1"/>
</dbReference>
<name>A0A4V3XGI2_9AGAM</name>
<comment type="caution">
    <text evidence="3">The sequence shown here is derived from an EMBL/GenBank/DDBJ whole genome shotgun (WGS) entry which is preliminary data.</text>
</comment>
<feature type="compositionally biased region" description="Polar residues" evidence="1">
    <location>
        <begin position="322"/>
        <end position="331"/>
    </location>
</feature>
<sequence>MPSFTTPSHRSPSKKSSTLSLRREKDKQTTSPDTPSSPGRYSSHRNQSYFDRYPRSPASSSNSRTDNRTERGRWVSSHSNYISASPSNSWSGDDTSIDHSEDDSVTSSYSFPTFDSTDLNSRIFNNAGEVTPKTTRCRSRTNPDTAYPDYSQGLSYLRISASSSHTQVETPPQTPIDFPTLRTSIDPYPLVIAPVSGVETMDALVDGMNGFGVDDFFMGGGGISGRTSRRKERFHPLYQPPLPTPPPGITLGGGLPRKASSKQKNRHDEDDGSLLSTSPSTLYAHRHTQSRTASTSTITVDSAFSRSSVDDASPPVSPRLFRQTSSQTVAPSISEIIRTYAPPEQRTRSRPSTGRMSTYGSSHGHSYDTVQEDPESEPEPLSPEEEADMISRSSVDSIAEEVRRTLQHQNESSVAQPVSQPAVRPPQYRRSVLSDGALNLNSPNLESIPPPSFYSAPADETRALPSVDLPMGRATQSQAIAQYLRSARLTTLLKLTRSPHASMDSPLNVSLSDLGSSTGFPVVVFLGLGSVRYVMGLYDEMAECLGIRLITIDRWGLGRTDTPKSKSARGIPEWASAVEEVLDLLNINQCSVMAHSAGAPYALSFANKHPDRVRGDVLLLAPWVGGAEAAGYKWLKYVPTGILKTAQAAEWKIQAWMLGKPPTIQYKGIGYDAPSSTTSHHNRSVPIRQKWATRPSTSSGVSNNETLPRPSLGSSVFSDYDDLRDFEGRFDSRSTLEAKSDPSSRNRAMSQDQIPPPFKRKTSRGFLERLKGGHTQPQSPPGDKSPTVGPGRTLKALRSMGSLKGKTSIGSTGTKKRSAPPSSMPQSLKLDVGLGFDSLDWSLSANSSASSTPDGQENFGLEDHLQSNGHNRRAAGRRSVSFGAAAASPSASIAATSSYQAALANALIVASHAESSKGTHSDLLQILNHDQQPWGFSYTAYPHRVRVWYGDKDEKIAENAVRWMERNMGEGRCEVKVVKGADHGLMYRSNVVIEVLETVRDFWIDGA</sequence>
<dbReference type="Proteomes" id="UP000310158">
    <property type="component" value="Unassembled WGS sequence"/>
</dbReference>
<evidence type="ECO:0000313" key="4">
    <source>
        <dbReference type="Proteomes" id="UP000310158"/>
    </source>
</evidence>
<feature type="region of interest" description="Disordered" evidence="1">
    <location>
        <begin position="845"/>
        <end position="876"/>
    </location>
</feature>
<evidence type="ECO:0000259" key="2">
    <source>
        <dbReference type="Pfam" id="PF00561"/>
    </source>
</evidence>
<dbReference type="Gene3D" id="3.40.50.1820">
    <property type="entry name" value="alpha/beta hydrolase"/>
    <property type="match status" value="2"/>
</dbReference>
<dbReference type="OrthoDB" id="435520at2759"/>